<feature type="region of interest" description="Disordered" evidence="11">
    <location>
        <begin position="1174"/>
        <end position="1217"/>
    </location>
</feature>
<evidence type="ECO:0000256" key="5">
    <source>
        <dbReference type="ARBA" id="ARBA00023054"/>
    </source>
</evidence>
<comment type="subunit">
    <text evidence="1">Homodimer.</text>
</comment>
<dbReference type="PRINTS" id="PR00380">
    <property type="entry name" value="KINESINHEAVY"/>
</dbReference>
<organism evidence="13 14">
    <name type="scientific">Mucuna pruriens</name>
    <name type="common">Velvet bean</name>
    <name type="synonym">Dolichos pruriens</name>
    <dbReference type="NCBI Taxonomy" id="157652"/>
    <lineage>
        <taxon>Eukaryota</taxon>
        <taxon>Viridiplantae</taxon>
        <taxon>Streptophyta</taxon>
        <taxon>Embryophyta</taxon>
        <taxon>Tracheophyta</taxon>
        <taxon>Spermatophyta</taxon>
        <taxon>Magnoliopsida</taxon>
        <taxon>eudicotyledons</taxon>
        <taxon>Gunneridae</taxon>
        <taxon>Pentapetalae</taxon>
        <taxon>rosids</taxon>
        <taxon>fabids</taxon>
        <taxon>Fabales</taxon>
        <taxon>Fabaceae</taxon>
        <taxon>Papilionoideae</taxon>
        <taxon>50 kb inversion clade</taxon>
        <taxon>NPAAA clade</taxon>
        <taxon>indigoferoid/millettioid clade</taxon>
        <taxon>Phaseoleae</taxon>
        <taxon>Mucuna</taxon>
    </lineage>
</organism>
<evidence type="ECO:0000256" key="1">
    <source>
        <dbReference type="ARBA" id="ARBA00011738"/>
    </source>
</evidence>
<proteinExistence type="inferred from homology"/>
<evidence type="ECO:0000256" key="8">
    <source>
        <dbReference type="ARBA" id="ARBA00061175"/>
    </source>
</evidence>
<dbReference type="STRING" id="157652.A0A371GRW2"/>
<keyword evidence="2" id="KW-0493">Microtubule</keyword>
<evidence type="ECO:0000259" key="12">
    <source>
        <dbReference type="PROSITE" id="PS50067"/>
    </source>
</evidence>
<name>A0A371GRW2_MUCPR</name>
<comment type="similarity">
    <text evidence="8">Belongs to the TRAFAC class myosin-kinesin ATPase superfamily. Kinesin family. KIN-4 subfamily.</text>
</comment>
<protein>
    <submittedName>
        <fullName evidence="13">Kinesin-like protein KIN-4C</fullName>
    </submittedName>
</protein>
<dbReference type="PANTHER" id="PTHR47969:SF24">
    <property type="entry name" value="CHROMOSOME-ASSOCIATED KINESIN KIF4A-LIKE PROTEIN"/>
    <property type="match status" value="1"/>
</dbReference>
<dbReference type="GO" id="GO:0008017">
    <property type="term" value="F:microtubule binding"/>
    <property type="evidence" value="ECO:0007669"/>
    <property type="project" value="InterPro"/>
</dbReference>
<feature type="coiled-coil region" evidence="10">
    <location>
        <begin position="794"/>
        <end position="821"/>
    </location>
</feature>
<feature type="region of interest" description="Disordered" evidence="11">
    <location>
        <begin position="1234"/>
        <end position="1321"/>
    </location>
</feature>
<keyword evidence="14" id="KW-1185">Reference proteome</keyword>
<dbReference type="PROSITE" id="PS00411">
    <property type="entry name" value="KINESIN_MOTOR_1"/>
    <property type="match status" value="1"/>
</dbReference>
<sequence>METECVRVAVNIRPLITSELLLGCTDCISVVPGEPQVQIGSHSFTYDYVYGSTGSPSSAIYDDCVAPLVDALFHGYNATVLAYGQTGSGKTYSMGTNYNGEGSSSGVIPRVMETIFNRVKITNDSTEFLIRVSFIEILKEEVFDLLDPNSSKGEAASTAKVAVPTRVPIQIRETANGGITLAGVTEADVKTKEEMASYLSSGSLSRATGSTNMNSQSSNDTHEIYIDEKVIYTVLCGSYVLPSRSHAIFTITMEQKKGDDILCAKLHLVDLAGSERVKRTGAGGLRLKEGIHINKGLLALGNVISALGDEKRRKEGGHVPYRDSKLTRLLQDSLGGNSKTVMIACVSPADTNAEETLNTLKYANRARNIQNKAIINRDPVAAQVQVMRNQIEQLQAELLFYRGDAIGPIEELQILKRKISLLEASNAELQHELKRRQVTSESLAQRALDAQVEKDQLILKIESIRNGKSWDEIDSNANQDYDLLKSYASKIQDLEGELLGLKTSNATNSSCFVDCADFDEDGYGSKHTLFASDEMEDDAKELEHSSLQEKLDEELKELDEKLEQKEAEMKLYSNADASVLRHHYEKKLLEMEQEKKILQKEIEELKCNLANISSTSDDGAQKLKQDYLHKLNALEAQVSELKKKQDAQAQLLKQKQKGDEFATGLQDEIQRIKAQKVHLQNKIKQESEQFRLWKASRDKELLQLKKEGRKNEYEMHKLLALNQRQKMVLQRKTEEASLATKRLKELLESRRASSRETLGVGGGNVPGVQVLALMKAIENEIEVNARVHEVRSECERQKEVRAKMAEEMIRLKEEAQMEKQNSTSDYPPSMSPGARNSRIFALENMLSTSSSTLVSMLSQLSEAEEQERVFSGKGRWNHVRSVADAKNLMNYLFNIASSSRCLLRDNEVICREKDTEIRDLKEKVVRLSYSLRQLETIKAELTHKLNLESEALQRYSEYEGDSEYSDLDVGGRKYDLPKPEYRRSTLLSEDMDISETEAESDDYAFETTDEEWEESGKLRVMKRNFKTRSSGMENNQFNINNSEDSKENSRDGLVYACGETASDTCCSCSRTSSCETTKCKCKAMGSSCDSSCACLATKCANRASTSDEETDKDRFLATQGAELLHGALVHSLAETNSDQGPRKPLSDIGNAQVKSNAQNGNQRKKLAKTTIIIVPDPPQSSQPENFNPPPSTQPENFDPPPSSQPENFEVPNPNPYPNVRKVVNNIISETNVALNKPIHKRSKSRPENARSAPRAEGGNFVEPDVVVRLKTPRAGRRAASSHGGVPLWDRNAAKSDESEAFETRSSLRHKRSLDEKENNRR</sequence>
<evidence type="ECO:0000256" key="9">
    <source>
        <dbReference type="PROSITE-ProRule" id="PRU00283"/>
    </source>
</evidence>
<accession>A0A371GRW2</accession>
<dbReference type="InterPro" id="IPR001752">
    <property type="entry name" value="Kinesin_motor_dom"/>
</dbReference>
<dbReference type="GO" id="GO:0007052">
    <property type="term" value="P:mitotic spindle organization"/>
    <property type="evidence" value="ECO:0007669"/>
    <property type="project" value="TreeGrafter"/>
</dbReference>
<evidence type="ECO:0000313" key="13">
    <source>
        <dbReference type="EMBL" id="RDX93250.1"/>
    </source>
</evidence>
<keyword evidence="6 9" id="KW-0505">Motor protein</keyword>
<evidence type="ECO:0000256" key="10">
    <source>
        <dbReference type="SAM" id="Coils"/>
    </source>
</evidence>
<dbReference type="CDD" id="cd01372">
    <property type="entry name" value="KISc_KIF4"/>
    <property type="match status" value="1"/>
</dbReference>
<evidence type="ECO:0000256" key="4">
    <source>
        <dbReference type="ARBA" id="ARBA00022840"/>
    </source>
</evidence>
<evidence type="ECO:0000256" key="7">
    <source>
        <dbReference type="ARBA" id="ARBA00023316"/>
    </source>
</evidence>
<feature type="domain" description="Kinesin motor" evidence="12">
    <location>
        <begin position="5"/>
        <end position="369"/>
    </location>
</feature>
<dbReference type="FunFam" id="3.40.850.10:FF:000032">
    <property type="entry name" value="kinesin-like protein KIN-4A isoform X1"/>
    <property type="match status" value="1"/>
</dbReference>
<feature type="non-terminal residue" evidence="13">
    <location>
        <position position="1"/>
    </location>
</feature>
<feature type="binding site" evidence="9">
    <location>
        <begin position="84"/>
        <end position="91"/>
    </location>
    <ligand>
        <name>ATP</name>
        <dbReference type="ChEBI" id="CHEBI:30616"/>
    </ligand>
</feature>
<dbReference type="Pfam" id="PF00225">
    <property type="entry name" value="Kinesin"/>
    <property type="match status" value="2"/>
</dbReference>
<dbReference type="Proteomes" id="UP000257109">
    <property type="component" value="Unassembled WGS sequence"/>
</dbReference>
<evidence type="ECO:0000256" key="2">
    <source>
        <dbReference type="ARBA" id="ARBA00022701"/>
    </source>
</evidence>
<gene>
    <name evidence="13" type="primary">KIN4C</name>
    <name evidence="13" type="ORF">CR513_24518</name>
</gene>
<keyword evidence="5 10" id="KW-0175">Coiled coil</keyword>
<keyword evidence="7" id="KW-0961">Cell wall biogenesis/degradation</keyword>
<dbReference type="GO" id="GO:0005875">
    <property type="term" value="C:microtubule associated complex"/>
    <property type="evidence" value="ECO:0007669"/>
    <property type="project" value="TreeGrafter"/>
</dbReference>
<dbReference type="GO" id="GO:0005524">
    <property type="term" value="F:ATP binding"/>
    <property type="evidence" value="ECO:0007669"/>
    <property type="project" value="UniProtKB-UniRule"/>
</dbReference>
<dbReference type="GO" id="GO:0051231">
    <property type="term" value="P:spindle elongation"/>
    <property type="evidence" value="ECO:0007669"/>
    <property type="project" value="TreeGrafter"/>
</dbReference>
<dbReference type="Gene3D" id="3.40.850.10">
    <property type="entry name" value="Kinesin motor domain"/>
    <property type="match status" value="1"/>
</dbReference>
<evidence type="ECO:0000313" key="14">
    <source>
        <dbReference type="Proteomes" id="UP000257109"/>
    </source>
</evidence>
<keyword evidence="3 9" id="KW-0547">Nucleotide-binding</keyword>
<evidence type="ECO:0000256" key="11">
    <source>
        <dbReference type="SAM" id="MobiDB-lite"/>
    </source>
</evidence>
<dbReference type="GO" id="GO:0055028">
    <property type="term" value="C:cortical microtubule"/>
    <property type="evidence" value="ECO:0007669"/>
    <property type="project" value="UniProtKB-ARBA"/>
</dbReference>
<feature type="coiled-coil region" evidence="10">
    <location>
        <begin position="384"/>
        <end position="432"/>
    </location>
</feature>
<dbReference type="SUPFAM" id="SSF52540">
    <property type="entry name" value="P-loop containing nucleoside triphosphate hydrolases"/>
    <property type="match status" value="1"/>
</dbReference>
<dbReference type="GO" id="GO:0007018">
    <property type="term" value="P:microtubule-based movement"/>
    <property type="evidence" value="ECO:0007669"/>
    <property type="project" value="InterPro"/>
</dbReference>
<dbReference type="InterPro" id="IPR019821">
    <property type="entry name" value="Kinesin_motor_CS"/>
</dbReference>
<dbReference type="PANTHER" id="PTHR47969">
    <property type="entry name" value="CHROMOSOME-ASSOCIATED KINESIN KIF4A-RELATED"/>
    <property type="match status" value="1"/>
</dbReference>
<dbReference type="PROSITE" id="PS50067">
    <property type="entry name" value="KINESIN_MOTOR_2"/>
    <property type="match status" value="1"/>
</dbReference>
<dbReference type="GO" id="GO:0071555">
    <property type="term" value="P:cell wall organization"/>
    <property type="evidence" value="ECO:0007669"/>
    <property type="project" value="UniProtKB-KW"/>
</dbReference>
<dbReference type="SMART" id="SM00129">
    <property type="entry name" value="KISc"/>
    <property type="match status" value="1"/>
</dbReference>
<dbReference type="InterPro" id="IPR027417">
    <property type="entry name" value="P-loop_NTPase"/>
</dbReference>
<dbReference type="OrthoDB" id="3176171at2759"/>
<feature type="compositionally biased region" description="Basic and acidic residues" evidence="11">
    <location>
        <begin position="1312"/>
        <end position="1321"/>
    </location>
</feature>
<evidence type="ECO:0000256" key="3">
    <source>
        <dbReference type="ARBA" id="ARBA00022741"/>
    </source>
</evidence>
<dbReference type="InterPro" id="IPR036961">
    <property type="entry name" value="Kinesin_motor_dom_sf"/>
</dbReference>
<reference evidence="13" key="1">
    <citation type="submission" date="2018-05" db="EMBL/GenBank/DDBJ databases">
        <title>Draft genome of Mucuna pruriens seed.</title>
        <authorList>
            <person name="Nnadi N.E."/>
            <person name="Vos R."/>
            <person name="Hasami M.H."/>
            <person name="Devisetty U.K."/>
            <person name="Aguiy J.C."/>
        </authorList>
    </citation>
    <scope>NUCLEOTIDE SEQUENCE [LARGE SCALE GENOMIC DNA]</scope>
    <source>
        <strain evidence="13">JCA_2017</strain>
    </source>
</reference>
<dbReference type="GO" id="GO:0003777">
    <property type="term" value="F:microtubule motor activity"/>
    <property type="evidence" value="ECO:0007669"/>
    <property type="project" value="InterPro"/>
</dbReference>
<dbReference type="InterPro" id="IPR027640">
    <property type="entry name" value="Kinesin-like_fam"/>
</dbReference>
<keyword evidence="4 9" id="KW-0067">ATP-binding</keyword>
<dbReference type="Pfam" id="PF25764">
    <property type="entry name" value="KIF21A_4th"/>
    <property type="match status" value="1"/>
</dbReference>
<comment type="caution">
    <text evidence="13">The sequence shown here is derived from an EMBL/GenBank/DDBJ whole genome shotgun (WGS) entry which is preliminary data.</text>
</comment>
<evidence type="ECO:0000256" key="6">
    <source>
        <dbReference type="ARBA" id="ARBA00023175"/>
    </source>
</evidence>
<feature type="coiled-coil region" evidence="10">
    <location>
        <begin position="544"/>
        <end position="689"/>
    </location>
</feature>
<dbReference type="EMBL" id="QJKJ01004659">
    <property type="protein sequence ID" value="RDX93250.1"/>
    <property type="molecule type" value="Genomic_DNA"/>
</dbReference>
<feature type="compositionally biased region" description="Pro residues" evidence="11">
    <location>
        <begin position="1175"/>
        <end position="1203"/>
    </location>
</feature>